<gene>
    <name evidence="2" type="ORF">M408DRAFT_320985</name>
</gene>
<organism evidence="2 3">
    <name type="scientific">Serendipita vermifera MAFF 305830</name>
    <dbReference type="NCBI Taxonomy" id="933852"/>
    <lineage>
        <taxon>Eukaryota</taxon>
        <taxon>Fungi</taxon>
        <taxon>Dikarya</taxon>
        <taxon>Basidiomycota</taxon>
        <taxon>Agaricomycotina</taxon>
        <taxon>Agaricomycetes</taxon>
        <taxon>Sebacinales</taxon>
        <taxon>Serendipitaceae</taxon>
        <taxon>Serendipita</taxon>
    </lineage>
</organism>
<name>A0A0C3AVW1_SERVB</name>
<dbReference type="EMBL" id="KN824337">
    <property type="protein sequence ID" value="KIM23436.1"/>
    <property type="molecule type" value="Genomic_DNA"/>
</dbReference>
<evidence type="ECO:0000313" key="3">
    <source>
        <dbReference type="Proteomes" id="UP000054097"/>
    </source>
</evidence>
<evidence type="ECO:0000313" key="2">
    <source>
        <dbReference type="EMBL" id="KIM23436.1"/>
    </source>
</evidence>
<reference evidence="2 3" key="1">
    <citation type="submission" date="2014-04" db="EMBL/GenBank/DDBJ databases">
        <authorList>
            <consortium name="DOE Joint Genome Institute"/>
            <person name="Kuo A."/>
            <person name="Zuccaro A."/>
            <person name="Kohler A."/>
            <person name="Nagy L.G."/>
            <person name="Floudas D."/>
            <person name="Copeland A."/>
            <person name="Barry K.W."/>
            <person name="Cichocki N."/>
            <person name="Veneault-Fourrey C."/>
            <person name="LaButti K."/>
            <person name="Lindquist E.A."/>
            <person name="Lipzen A."/>
            <person name="Lundell T."/>
            <person name="Morin E."/>
            <person name="Murat C."/>
            <person name="Sun H."/>
            <person name="Tunlid A."/>
            <person name="Henrissat B."/>
            <person name="Grigoriev I.V."/>
            <person name="Hibbett D.S."/>
            <person name="Martin F."/>
            <person name="Nordberg H.P."/>
            <person name="Cantor M.N."/>
            <person name="Hua S.X."/>
        </authorList>
    </citation>
    <scope>NUCLEOTIDE SEQUENCE [LARGE SCALE GENOMIC DNA]</scope>
    <source>
        <strain evidence="2 3">MAFF 305830</strain>
    </source>
</reference>
<dbReference type="Proteomes" id="UP000054097">
    <property type="component" value="Unassembled WGS sequence"/>
</dbReference>
<keyword evidence="3" id="KW-1185">Reference proteome</keyword>
<protein>
    <submittedName>
        <fullName evidence="2">Uncharacterized protein</fullName>
    </submittedName>
</protein>
<feature type="coiled-coil region" evidence="1">
    <location>
        <begin position="126"/>
        <end position="254"/>
    </location>
</feature>
<reference evidence="3" key="2">
    <citation type="submission" date="2015-01" db="EMBL/GenBank/DDBJ databases">
        <title>Evolutionary Origins and Diversification of the Mycorrhizal Mutualists.</title>
        <authorList>
            <consortium name="DOE Joint Genome Institute"/>
            <consortium name="Mycorrhizal Genomics Consortium"/>
            <person name="Kohler A."/>
            <person name="Kuo A."/>
            <person name="Nagy L.G."/>
            <person name="Floudas D."/>
            <person name="Copeland A."/>
            <person name="Barry K.W."/>
            <person name="Cichocki N."/>
            <person name="Veneault-Fourrey C."/>
            <person name="LaButti K."/>
            <person name="Lindquist E.A."/>
            <person name="Lipzen A."/>
            <person name="Lundell T."/>
            <person name="Morin E."/>
            <person name="Murat C."/>
            <person name="Riley R."/>
            <person name="Ohm R."/>
            <person name="Sun H."/>
            <person name="Tunlid A."/>
            <person name="Henrissat B."/>
            <person name="Grigoriev I.V."/>
            <person name="Hibbett D.S."/>
            <person name="Martin F."/>
        </authorList>
    </citation>
    <scope>NUCLEOTIDE SEQUENCE [LARGE SCALE GENOMIC DNA]</scope>
    <source>
        <strain evidence="3">MAFF 305830</strain>
    </source>
</reference>
<proteinExistence type="predicted"/>
<accession>A0A0C3AVW1</accession>
<keyword evidence="1" id="KW-0175">Coiled coil</keyword>
<sequence length="359" mass="40573">MRRNNRPNPPSKYASKNELHTVVHELFEMLDEDDEAIAAGYAREVLANHENGQLREKLYGKTHKKAKTTHLKTGARILTADASVAEMAKADRKKALAVVLKELKVIGKHRDRYELGLTREIEGKQLQREKAAIDAAAKRVKEAEKEIKSVETKIKGAQNMLTKAMERQASATTNAAIKRAEESCRLHQTKIEKLELDLNDLMEEHNEAIAALDSANAEKQERLDRVASMEARYIDAMEQEEVEKQLEKEQVDEDVARRAILPKQVKEPSLIWKPFMESMVTGSMNAPEEAESCFLPATMPRLAPGTFLQLREGEAQLDSAAEQLNERLTEEYGHYVDSQLIGQSAVLLARHCRRGREQV</sequence>
<evidence type="ECO:0000256" key="1">
    <source>
        <dbReference type="SAM" id="Coils"/>
    </source>
</evidence>
<dbReference type="HOGENOM" id="CLU_771991_0_0_1"/>
<dbReference type="AlphaFoldDB" id="A0A0C3AVW1"/>